<proteinExistence type="inferred from homology"/>
<dbReference type="GO" id="GO:0030599">
    <property type="term" value="F:pectinesterase activity"/>
    <property type="evidence" value="ECO:0007669"/>
    <property type="project" value="InterPro"/>
</dbReference>
<evidence type="ECO:0000256" key="1">
    <source>
        <dbReference type="ARBA" id="ARBA00008891"/>
    </source>
</evidence>
<dbReference type="GO" id="GO:0009279">
    <property type="term" value="C:cell outer membrane"/>
    <property type="evidence" value="ECO:0007669"/>
    <property type="project" value="TreeGrafter"/>
</dbReference>
<feature type="domain" description="Pectinesterase catalytic" evidence="5">
    <location>
        <begin position="43"/>
        <end position="273"/>
    </location>
</feature>
<keyword evidence="3" id="KW-0063">Aspartyl esterase</keyword>
<dbReference type="SUPFAM" id="SSF51126">
    <property type="entry name" value="Pectin lyase-like"/>
    <property type="match status" value="1"/>
</dbReference>
<dbReference type="AlphaFoldDB" id="A0A437GZL2"/>
<evidence type="ECO:0000256" key="2">
    <source>
        <dbReference type="ARBA" id="ARBA00022801"/>
    </source>
</evidence>
<comment type="caution">
    <text evidence="6">The sequence shown here is derived from an EMBL/GenBank/DDBJ whole genome shotgun (WGS) entry which is preliminary data.</text>
</comment>
<comment type="similarity">
    <text evidence="1">Belongs to the pectinesterase family.</text>
</comment>
<accession>A0A437GZL2</accession>
<dbReference type="RefSeq" id="WP_127610992.1">
    <property type="nucleotide sequence ID" value="NZ_RXOL01000001.1"/>
</dbReference>
<dbReference type="EMBL" id="RXOL01000001">
    <property type="protein sequence ID" value="RVQ68806.1"/>
    <property type="molecule type" value="Genomic_DNA"/>
</dbReference>
<gene>
    <name evidence="6" type="ORF">EKN06_00825</name>
</gene>
<dbReference type="OrthoDB" id="7237303at2"/>
<dbReference type="Pfam" id="PF01095">
    <property type="entry name" value="Pectinesterase"/>
    <property type="match status" value="1"/>
</dbReference>
<evidence type="ECO:0000313" key="6">
    <source>
        <dbReference type="EMBL" id="RVQ68806.1"/>
    </source>
</evidence>
<organism evidence="6 7">
    <name type="scientific">Croceicoccus ponticola</name>
    <dbReference type="NCBI Taxonomy" id="2217664"/>
    <lineage>
        <taxon>Bacteria</taxon>
        <taxon>Pseudomonadati</taxon>
        <taxon>Pseudomonadota</taxon>
        <taxon>Alphaproteobacteria</taxon>
        <taxon>Sphingomonadales</taxon>
        <taxon>Erythrobacteraceae</taxon>
        <taxon>Croceicoccus</taxon>
    </lineage>
</organism>
<dbReference type="InterPro" id="IPR000070">
    <property type="entry name" value="Pectinesterase_cat"/>
</dbReference>
<dbReference type="GO" id="GO:0042545">
    <property type="term" value="P:cell wall modification"/>
    <property type="evidence" value="ECO:0007669"/>
    <property type="project" value="InterPro"/>
</dbReference>
<keyword evidence="4" id="KW-0732">Signal</keyword>
<dbReference type="InterPro" id="IPR012334">
    <property type="entry name" value="Pectin_lyas_fold"/>
</dbReference>
<feature type="signal peptide" evidence="4">
    <location>
        <begin position="1"/>
        <end position="23"/>
    </location>
</feature>
<name>A0A437GZL2_9SPHN</name>
<reference evidence="6 7" key="1">
    <citation type="submission" date="2018-12" db="EMBL/GenBank/DDBJ databases">
        <title>Croceicoccus ponticola sp. nov., a lipolytic bacterium isolated from seawater.</title>
        <authorList>
            <person name="Yoon J.-H."/>
        </authorList>
    </citation>
    <scope>NUCLEOTIDE SEQUENCE [LARGE SCALE GENOMIC DNA]</scope>
    <source>
        <strain evidence="6 7">GM-16</strain>
    </source>
</reference>
<dbReference type="PANTHER" id="PTHR31321">
    <property type="entry name" value="ACYL-COA THIOESTER HYDROLASE YBHC-RELATED"/>
    <property type="match status" value="1"/>
</dbReference>
<sequence>MSGRKLFIAAPLFALMGCATVPAAGGDMVVEVSKNCEARPACHETVASALAYASAQPVGLPVRIAIGPGDFNERIVVERSHLAIGGAGAGRTRLHNDLVAENAAGLHRERWGTAGSATLTIAATDVTIADMTIENDFDYLANDALPAGDPDKIGNSQALAVLLDQTSDRVLIERAALLGYQDTLFAHGGRAVVRDSLIAGNVDFIFGDGLLLIEDSELRTRRRAPNADEFESFLLAPSTRVDQPVGILVYRSRLTREAGVRDESVALARPWHPTTTFADGRYANPDAIGQAIFVDCWMDAHIHPDHWTSMAGTARDGTKTDIFTPQSSRFWEQGSSGPGARHRDIGITWKPDLPFAALRDRITAGWAEN</sequence>
<protein>
    <submittedName>
        <fullName evidence="6">Pectin esterase</fullName>
    </submittedName>
</protein>
<keyword evidence="7" id="KW-1185">Reference proteome</keyword>
<keyword evidence="2" id="KW-0378">Hydrolase</keyword>
<feature type="chain" id="PRO_5018973408" evidence="4">
    <location>
        <begin position="24"/>
        <end position="369"/>
    </location>
</feature>
<dbReference type="Gene3D" id="2.160.20.10">
    <property type="entry name" value="Single-stranded right-handed beta-helix, Pectin lyase-like"/>
    <property type="match status" value="1"/>
</dbReference>
<evidence type="ECO:0000256" key="3">
    <source>
        <dbReference type="ARBA" id="ARBA00023085"/>
    </source>
</evidence>
<evidence type="ECO:0000313" key="7">
    <source>
        <dbReference type="Proteomes" id="UP000283003"/>
    </source>
</evidence>
<dbReference type="PANTHER" id="PTHR31321:SF57">
    <property type="entry name" value="PECTINESTERASE 53-RELATED"/>
    <property type="match status" value="1"/>
</dbReference>
<dbReference type="Proteomes" id="UP000283003">
    <property type="component" value="Unassembled WGS sequence"/>
</dbReference>
<dbReference type="InterPro" id="IPR011050">
    <property type="entry name" value="Pectin_lyase_fold/virulence"/>
</dbReference>
<evidence type="ECO:0000259" key="5">
    <source>
        <dbReference type="Pfam" id="PF01095"/>
    </source>
</evidence>
<evidence type="ECO:0000256" key="4">
    <source>
        <dbReference type="SAM" id="SignalP"/>
    </source>
</evidence>
<dbReference type="PROSITE" id="PS51257">
    <property type="entry name" value="PROKAR_LIPOPROTEIN"/>
    <property type="match status" value="1"/>
</dbReference>